<dbReference type="InterPro" id="IPR054765">
    <property type="entry name" value="SLBB_dom"/>
</dbReference>
<evidence type="ECO:0000256" key="8">
    <source>
        <dbReference type="ARBA" id="ARBA00023047"/>
    </source>
</evidence>
<comment type="similarity">
    <text evidence="2">Belongs to the BexD/CtrA/VexA family.</text>
</comment>
<keyword evidence="8" id="KW-0625">Polysaccharide transport</keyword>
<evidence type="ECO:0000256" key="4">
    <source>
        <dbReference type="ARBA" id="ARBA00022452"/>
    </source>
</evidence>
<evidence type="ECO:0000256" key="6">
    <source>
        <dbReference type="ARBA" id="ARBA00022692"/>
    </source>
</evidence>
<dbReference type="PROSITE" id="PS51257">
    <property type="entry name" value="PROKAR_LIPOPROTEIN"/>
    <property type="match status" value="1"/>
</dbReference>
<proteinExistence type="inferred from homology"/>
<dbReference type="KEGG" id="pgin:FRZ67_15040"/>
<keyword evidence="9" id="KW-0406">Ion transport</keyword>
<reference evidence="17 18" key="1">
    <citation type="journal article" date="2016" name="Int. J. Syst. Evol. Microbiol.">
        <title>Panacibacter ginsenosidivorans gen. nov., sp. nov., with ginsenoside converting activity isolated from soil of a ginseng field.</title>
        <authorList>
            <person name="Siddiqi M.Z."/>
            <person name="Muhammad Shafi S."/>
            <person name="Choi K.D."/>
            <person name="Im W.T."/>
        </authorList>
    </citation>
    <scope>NUCLEOTIDE SEQUENCE [LARGE SCALE GENOMIC DNA]</scope>
    <source>
        <strain evidence="17 18">Gsoil1550</strain>
    </source>
</reference>
<dbReference type="PANTHER" id="PTHR33619:SF3">
    <property type="entry name" value="POLYSACCHARIDE EXPORT PROTEIN GFCE-RELATED"/>
    <property type="match status" value="1"/>
</dbReference>
<evidence type="ECO:0000256" key="3">
    <source>
        <dbReference type="ARBA" id="ARBA00022448"/>
    </source>
</evidence>
<evidence type="ECO:0000256" key="12">
    <source>
        <dbReference type="ARBA" id="ARBA00023139"/>
    </source>
</evidence>
<evidence type="ECO:0000256" key="5">
    <source>
        <dbReference type="ARBA" id="ARBA00022597"/>
    </source>
</evidence>
<keyword evidence="10" id="KW-0626">Porin</keyword>
<evidence type="ECO:0000256" key="7">
    <source>
        <dbReference type="ARBA" id="ARBA00022729"/>
    </source>
</evidence>
<dbReference type="Pfam" id="PF02563">
    <property type="entry name" value="Poly_export"/>
    <property type="match status" value="1"/>
</dbReference>
<dbReference type="GO" id="GO:0009279">
    <property type="term" value="C:cell outer membrane"/>
    <property type="evidence" value="ECO:0007669"/>
    <property type="project" value="UniProtKB-SubCell"/>
</dbReference>
<dbReference type="Pfam" id="PF22461">
    <property type="entry name" value="SLBB_2"/>
    <property type="match status" value="1"/>
</dbReference>
<keyword evidence="4" id="KW-1134">Transmembrane beta strand</keyword>
<dbReference type="GO" id="GO:0015159">
    <property type="term" value="F:polysaccharide transmembrane transporter activity"/>
    <property type="evidence" value="ECO:0007669"/>
    <property type="project" value="InterPro"/>
</dbReference>
<dbReference type="GO" id="GO:0046930">
    <property type="term" value="C:pore complex"/>
    <property type="evidence" value="ECO:0007669"/>
    <property type="project" value="UniProtKB-KW"/>
</dbReference>
<keyword evidence="14" id="KW-0449">Lipoprotein</keyword>
<keyword evidence="18" id="KW-1185">Reference proteome</keyword>
<dbReference type="Gene3D" id="3.10.560.10">
    <property type="entry name" value="Outer membrane lipoprotein wza domain like"/>
    <property type="match status" value="2"/>
</dbReference>
<evidence type="ECO:0000256" key="9">
    <source>
        <dbReference type="ARBA" id="ARBA00023065"/>
    </source>
</evidence>
<dbReference type="GO" id="GO:0015288">
    <property type="term" value="F:porin activity"/>
    <property type="evidence" value="ECO:0007669"/>
    <property type="project" value="UniProtKB-KW"/>
</dbReference>
<evidence type="ECO:0000256" key="11">
    <source>
        <dbReference type="ARBA" id="ARBA00023136"/>
    </source>
</evidence>
<keyword evidence="11" id="KW-0472">Membrane</keyword>
<dbReference type="Proteomes" id="UP000321533">
    <property type="component" value="Chromosome"/>
</dbReference>
<evidence type="ECO:0000256" key="1">
    <source>
        <dbReference type="ARBA" id="ARBA00004571"/>
    </source>
</evidence>
<keyword evidence="13" id="KW-0998">Cell outer membrane</keyword>
<dbReference type="InterPro" id="IPR049712">
    <property type="entry name" value="Poly_export"/>
</dbReference>
<dbReference type="Gene3D" id="3.30.1950.10">
    <property type="entry name" value="wza like domain"/>
    <property type="match status" value="1"/>
</dbReference>
<gene>
    <name evidence="17" type="ORF">FRZ67_15040</name>
</gene>
<feature type="domain" description="SLBB" evidence="16">
    <location>
        <begin position="160"/>
        <end position="239"/>
    </location>
</feature>
<organism evidence="17 18">
    <name type="scientific">Panacibacter ginsenosidivorans</name>
    <dbReference type="NCBI Taxonomy" id="1813871"/>
    <lineage>
        <taxon>Bacteria</taxon>
        <taxon>Pseudomonadati</taxon>
        <taxon>Bacteroidota</taxon>
        <taxon>Chitinophagia</taxon>
        <taxon>Chitinophagales</taxon>
        <taxon>Chitinophagaceae</taxon>
        <taxon>Panacibacter</taxon>
    </lineage>
</organism>
<dbReference type="GO" id="GO:0006811">
    <property type="term" value="P:monoatomic ion transport"/>
    <property type="evidence" value="ECO:0007669"/>
    <property type="project" value="UniProtKB-KW"/>
</dbReference>
<dbReference type="AlphaFoldDB" id="A0A5B8VAQ9"/>
<accession>A0A5B8VAQ9</accession>
<dbReference type="OrthoDB" id="662756at2"/>
<evidence type="ECO:0000259" key="15">
    <source>
        <dbReference type="Pfam" id="PF02563"/>
    </source>
</evidence>
<name>A0A5B8VAQ9_9BACT</name>
<dbReference type="InterPro" id="IPR003715">
    <property type="entry name" value="Poly_export_N"/>
</dbReference>
<keyword evidence="7" id="KW-0732">Signal</keyword>
<feature type="domain" description="Polysaccharide export protein N-terminal" evidence="15">
    <location>
        <begin position="54"/>
        <end position="156"/>
    </location>
</feature>
<evidence type="ECO:0000259" key="16">
    <source>
        <dbReference type="Pfam" id="PF22461"/>
    </source>
</evidence>
<protein>
    <submittedName>
        <fullName evidence="17">Uncharacterized protein</fullName>
    </submittedName>
</protein>
<evidence type="ECO:0000313" key="17">
    <source>
        <dbReference type="EMBL" id="QEC68557.1"/>
    </source>
</evidence>
<evidence type="ECO:0000256" key="2">
    <source>
        <dbReference type="ARBA" id="ARBA00009450"/>
    </source>
</evidence>
<keyword evidence="3" id="KW-0813">Transport</keyword>
<evidence type="ECO:0000313" key="18">
    <source>
        <dbReference type="Proteomes" id="UP000321533"/>
    </source>
</evidence>
<dbReference type="EMBL" id="CP042435">
    <property type="protein sequence ID" value="QEC68557.1"/>
    <property type="molecule type" value="Genomic_DNA"/>
</dbReference>
<evidence type="ECO:0000256" key="10">
    <source>
        <dbReference type="ARBA" id="ARBA00023114"/>
    </source>
</evidence>
<keyword evidence="12" id="KW-0564">Palmitate</keyword>
<evidence type="ECO:0000256" key="14">
    <source>
        <dbReference type="ARBA" id="ARBA00023288"/>
    </source>
</evidence>
<sequence length="276" mass="30302">MQIKKVVLPVSCILFLSMFFFQSCITYKNVPYFQDFPDTAKPAIIKTIPFKTPVIQSDDILSITIQTIDNDITNLLNNNNGVNGGNSSLPVAGSSTTPGTPNQSAIAGYLVDKAGNVELPFIGEIKLAGLTTSEAHNLIKKEANKYFNNPVVNVRFANFKITVLGEVNRPASYIAPNEKINLFDALGMAGDLTIFGKRENVLLLRDTLGDKQMIRLNLNSKDIVSSPYFYLQPNDIVYVEPSKYKIASVDAIRNRNITLAASALTILLVLVTRIGK</sequence>
<comment type="subcellular location">
    <subcellularLocation>
        <location evidence="1">Cell outer membrane</location>
        <topology evidence="1">Multi-pass membrane protein</topology>
    </subcellularLocation>
</comment>
<dbReference type="PANTHER" id="PTHR33619">
    <property type="entry name" value="POLYSACCHARIDE EXPORT PROTEIN GFCE-RELATED"/>
    <property type="match status" value="1"/>
</dbReference>
<keyword evidence="6" id="KW-0812">Transmembrane</keyword>
<keyword evidence="5" id="KW-0762">Sugar transport</keyword>
<evidence type="ECO:0000256" key="13">
    <source>
        <dbReference type="ARBA" id="ARBA00023237"/>
    </source>
</evidence>